<dbReference type="InterPro" id="IPR044678">
    <property type="entry name" value="COR27/28"/>
</dbReference>
<gene>
    <name evidence="2" type="ORF">g.15154</name>
</gene>
<feature type="non-terminal residue" evidence="2">
    <location>
        <position position="1"/>
    </location>
</feature>
<dbReference type="EMBL" id="GDJX01017357">
    <property type="protein sequence ID" value="JAT50579.1"/>
    <property type="molecule type" value="Transcribed_RNA"/>
</dbReference>
<protein>
    <submittedName>
        <fullName evidence="2">Uncharacterized protein</fullName>
    </submittedName>
</protein>
<dbReference type="PANTHER" id="PTHR33676">
    <property type="entry name" value="COLD REGULATED PROTEIN 27"/>
    <property type="match status" value="1"/>
</dbReference>
<dbReference type="GO" id="GO:0009409">
    <property type="term" value="P:response to cold"/>
    <property type="evidence" value="ECO:0007669"/>
    <property type="project" value="InterPro"/>
</dbReference>
<dbReference type="GO" id="GO:0042752">
    <property type="term" value="P:regulation of circadian rhythm"/>
    <property type="evidence" value="ECO:0007669"/>
    <property type="project" value="InterPro"/>
</dbReference>
<sequence length="362" mass="38999">SESSPDILVASMPAPEKKRRHVSAGPAHPPTLFLTPRSPLVLPDVFLVLVPAWGVAACSDPPRKPIEIEEGDEGDPVGMDGNLGIAAPAGRAVREIGGGGGEVAPLGCTGGGEGGGGGSAEAASMTIDSTSTEWTDEKHSLYLNSIEESFVNQLYSHGFSSNNLFGWTSRTQNDPNSLVSRLEYSGQFKVLHGGCWGEVKFERPRFQADIQNETRALSRNPWIQHFRSASTDRRVDSLSSDHLGRDHMTGQATVGRQCGKADCGEESDLNQRPAYYCTRLCHQDSVVSTTEVSDQNFVDDFEGAKRSRRVCKKKRSRTAFSDTRDQVVPFGKTTTISSVGENSLSLQGNDAECSSTKSAKFG</sequence>
<feature type="region of interest" description="Disordered" evidence="1">
    <location>
        <begin position="1"/>
        <end position="27"/>
    </location>
</feature>
<name>A0A1D1Y7G6_9ARAE</name>
<evidence type="ECO:0000313" key="2">
    <source>
        <dbReference type="EMBL" id="JAT50579.1"/>
    </source>
</evidence>
<accession>A0A1D1Y7G6</accession>
<evidence type="ECO:0000256" key="1">
    <source>
        <dbReference type="SAM" id="MobiDB-lite"/>
    </source>
</evidence>
<dbReference type="AlphaFoldDB" id="A0A1D1Y7G6"/>
<reference evidence="2" key="1">
    <citation type="submission" date="2015-07" db="EMBL/GenBank/DDBJ databases">
        <title>Transcriptome Assembly of Anthurium amnicola.</title>
        <authorList>
            <person name="Suzuki J."/>
        </authorList>
    </citation>
    <scope>NUCLEOTIDE SEQUENCE</scope>
</reference>
<proteinExistence type="predicted"/>
<dbReference type="PANTHER" id="PTHR33676:SF3">
    <property type="entry name" value="COLD-REGULATED PROTEIN 27"/>
    <property type="match status" value="1"/>
</dbReference>
<organism evidence="2">
    <name type="scientific">Anthurium amnicola</name>
    <dbReference type="NCBI Taxonomy" id="1678845"/>
    <lineage>
        <taxon>Eukaryota</taxon>
        <taxon>Viridiplantae</taxon>
        <taxon>Streptophyta</taxon>
        <taxon>Embryophyta</taxon>
        <taxon>Tracheophyta</taxon>
        <taxon>Spermatophyta</taxon>
        <taxon>Magnoliopsida</taxon>
        <taxon>Liliopsida</taxon>
        <taxon>Araceae</taxon>
        <taxon>Pothoideae</taxon>
        <taxon>Potheae</taxon>
        <taxon>Anthurium</taxon>
    </lineage>
</organism>